<evidence type="ECO:0000313" key="2">
    <source>
        <dbReference type="Proteomes" id="UP000789359"/>
    </source>
</evidence>
<organism evidence="1 2">
    <name type="scientific">Campylobacter suis</name>
    <dbReference type="NCBI Taxonomy" id="2790657"/>
    <lineage>
        <taxon>Bacteria</taxon>
        <taxon>Pseudomonadati</taxon>
        <taxon>Campylobacterota</taxon>
        <taxon>Epsilonproteobacteria</taxon>
        <taxon>Campylobacterales</taxon>
        <taxon>Campylobacteraceae</taxon>
        <taxon>Campylobacter</taxon>
    </lineage>
</organism>
<evidence type="ECO:0000313" key="1">
    <source>
        <dbReference type="EMBL" id="CAD7288263.1"/>
    </source>
</evidence>
<proteinExistence type="predicted"/>
<name>A0ABM8Q617_9BACT</name>
<comment type="caution">
    <text evidence="1">The sequence shown here is derived from an EMBL/GenBank/DDBJ whole genome shotgun (WGS) entry which is preliminary data.</text>
</comment>
<evidence type="ECO:0008006" key="3">
    <source>
        <dbReference type="Google" id="ProtNLM"/>
    </source>
</evidence>
<dbReference type="Proteomes" id="UP000789359">
    <property type="component" value="Unassembled WGS sequence"/>
</dbReference>
<protein>
    <recommendedName>
        <fullName evidence="3">WG repeat-containing protein</fullName>
    </recommendedName>
</protein>
<dbReference type="EMBL" id="CAJHOE010000002">
    <property type="protein sequence ID" value="CAD7288263.1"/>
    <property type="molecule type" value="Genomic_DNA"/>
</dbReference>
<gene>
    <name evidence="1" type="ORF">LMG8286_01231</name>
</gene>
<keyword evidence="2" id="KW-1185">Reference proteome</keyword>
<reference evidence="1 2" key="1">
    <citation type="submission" date="2020-11" db="EMBL/GenBank/DDBJ databases">
        <authorList>
            <person name="Peeters C."/>
        </authorList>
    </citation>
    <scope>NUCLEOTIDE SEQUENCE [LARGE SCALE GENOMIC DNA]</scope>
    <source>
        <strain evidence="1 2">LMG 8286</strain>
    </source>
</reference>
<accession>A0ABM8Q617</accession>
<sequence>MIKGLSGCYFSRRFYYINADGFIVARQGDKVVDTAYRS</sequence>